<organism evidence="2 3">
    <name type="scientific">Devosia nitrariae</name>
    <dbReference type="NCBI Taxonomy" id="2071872"/>
    <lineage>
        <taxon>Bacteria</taxon>
        <taxon>Pseudomonadati</taxon>
        <taxon>Pseudomonadota</taxon>
        <taxon>Alphaproteobacteria</taxon>
        <taxon>Hyphomicrobiales</taxon>
        <taxon>Devosiaceae</taxon>
        <taxon>Devosia</taxon>
    </lineage>
</organism>
<dbReference type="EMBL" id="BSNS01000007">
    <property type="protein sequence ID" value="GLQ54310.1"/>
    <property type="molecule type" value="Genomic_DNA"/>
</dbReference>
<evidence type="ECO:0000313" key="3">
    <source>
        <dbReference type="Proteomes" id="UP001156691"/>
    </source>
</evidence>
<accession>A0ABQ5W3R7</accession>
<reference evidence="3" key="1">
    <citation type="journal article" date="2019" name="Int. J. Syst. Evol. Microbiol.">
        <title>The Global Catalogue of Microorganisms (GCM) 10K type strain sequencing project: providing services to taxonomists for standard genome sequencing and annotation.</title>
        <authorList>
            <consortium name="The Broad Institute Genomics Platform"/>
            <consortium name="The Broad Institute Genome Sequencing Center for Infectious Disease"/>
            <person name="Wu L."/>
            <person name="Ma J."/>
        </authorList>
    </citation>
    <scope>NUCLEOTIDE SEQUENCE [LARGE SCALE GENOMIC DNA]</scope>
    <source>
        <strain evidence="3">NBRC 112416</strain>
    </source>
</reference>
<evidence type="ECO:0008006" key="4">
    <source>
        <dbReference type="Google" id="ProtNLM"/>
    </source>
</evidence>
<dbReference type="Proteomes" id="UP001156691">
    <property type="component" value="Unassembled WGS sequence"/>
</dbReference>
<proteinExistence type="predicted"/>
<keyword evidence="1" id="KW-0472">Membrane</keyword>
<name>A0ABQ5W3R7_9HYPH</name>
<keyword evidence="1" id="KW-1133">Transmembrane helix</keyword>
<protein>
    <recommendedName>
        <fullName evidence="4">Arylsulfotransferase ASST</fullName>
    </recommendedName>
</protein>
<dbReference type="InterPro" id="IPR039535">
    <property type="entry name" value="ASST-like"/>
</dbReference>
<dbReference type="RefSeq" id="WP_284339743.1">
    <property type="nucleotide sequence ID" value="NZ_BSNS01000007.1"/>
</dbReference>
<keyword evidence="3" id="KW-1185">Reference proteome</keyword>
<dbReference type="SUPFAM" id="SSF101898">
    <property type="entry name" value="NHL repeat"/>
    <property type="match status" value="1"/>
</dbReference>
<sequence>MRQAIADRMGSTLFVVSIVIMAVVYGTVSSWWGWFPAPQIGLAHRTYLDIAENWRNDLALEPTRHLIVPGGANAGPERGFSGALTGAAAEGYILVSGLSQHQDESFHSVTLYDGAGNEVHRWPIRYAQFNENHKPQNVMLHGMEVFEDGSVVVTFDSGGAMARVDACGATMWNRIGAFSHAITRDGEGHLVTWEGDVITWLDEETGETVKKLDVKDMIAVDDDAQKATFNIRTRTPETADEDIRYMDDPFHPNDAEALRADIADAFPMFEAGDVLFSLRELNLVAVADPDTGRLKWWRHGPWFKQHDPDFQPDGTITVYDNNTGTDKSRILKIRPGEDEVETVFAGSDAVPFYSWRRGKHQYLPDGNILLTEAEGGRVLEITPEGELVWERHMVWDDEHNLVATEARYVPSDFFANGAPRCPSPM</sequence>
<dbReference type="Pfam" id="PF14269">
    <property type="entry name" value="Arylsulfotran_2"/>
    <property type="match status" value="1"/>
</dbReference>
<feature type="transmembrane region" description="Helical" evidence="1">
    <location>
        <begin position="12"/>
        <end position="34"/>
    </location>
</feature>
<comment type="caution">
    <text evidence="2">The sequence shown here is derived from an EMBL/GenBank/DDBJ whole genome shotgun (WGS) entry which is preliminary data.</text>
</comment>
<dbReference type="PANTHER" id="PTHR35340">
    <property type="entry name" value="PQQ ENZYME REPEAT PROTEIN-RELATED"/>
    <property type="match status" value="1"/>
</dbReference>
<gene>
    <name evidence="2" type="ORF">GCM10010862_15690</name>
</gene>
<keyword evidence="1" id="KW-0812">Transmembrane</keyword>
<dbReference type="InterPro" id="IPR053143">
    <property type="entry name" value="Arylsulfate_ST"/>
</dbReference>
<evidence type="ECO:0000256" key="1">
    <source>
        <dbReference type="SAM" id="Phobius"/>
    </source>
</evidence>
<evidence type="ECO:0000313" key="2">
    <source>
        <dbReference type="EMBL" id="GLQ54310.1"/>
    </source>
</evidence>
<dbReference type="PANTHER" id="PTHR35340:SF5">
    <property type="entry name" value="ASST-DOMAIN-CONTAINING PROTEIN"/>
    <property type="match status" value="1"/>
</dbReference>